<evidence type="ECO:0000259" key="9">
    <source>
        <dbReference type="Pfam" id="PF08511"/>
    </source>
</evidence>
<dbReference type="PANTHER" id="PTHR21427:SF19">
    <property type="entry name" value="UBIQUINONE BIOSYNTHESIS PROTEIN COQ9, MITOCHONDRIAL"/>
    <property type="match status" value="1"/>
</dbReference>
<evidence type="ECO:0000256" key="8">
    <source>
        <dbReference type="RuleBase" id="RU366063"/>
    </source>
</evidence>
<comment type="caution">
    <text evidence="10">The sequence shown here is derived from an EMBL/GenBank/DDBJ whole genome shotgun (WGS) entry which is preliminary data.</text>
</comment>
<evidence type="ECO:0000256" key="4">
    <source>
        <dbReference type="ARBA" id="ARBA00022688"/>
    </source>
</evidence>
<keyword evidence="4 8" id="KW-0831">Ubiquinone biosynthesis</keyword>
<evidence type="ECO:0000256" key="6">
    <source>
        <dbReference type="ARBA" id="ARBA00023121"/>
    </source>
</evidence>
<protein>
    <recommendedName>
        <fullName evidence="8">Ubiquinone biosynthesis protein</fullName>
    </recommendedName>
</protein>
<evidence type="ECO:0000256" key="5">
    <source>
        <dbReference type="ARBA" id="ARBA00022946"/>
    </source>
</evidence>
<gene>
    <name evidence="10" type="ORF">Agabi119p4_5943</name>
</gene>
<keyword evidence="6 8" id="KW-0446">Lipid-binding</keyword>
<name>A0A8H7KG59_AGABI</name>
<comment type="subcellular location">
    <subcellularLocation>
        <location evidence="1 8">Mitochondrion</location>
    </subcellularLocation>
</comment>
<reference evidence="10 11" key="1">
    <citation type="journal article" name="Sci. Rep.">
        <title>Telomere-to-telomere assembled and centromere annotated genomes of the two main subspecies of the button mushroom Agaricus bisporus reveal especially polymorphic chromosome ends.</title>
        <authorList>
            <person name="Sonnenberg A.S.M."/>
            <person name="Sedaghat-Telgerd N."/>
            <person name="Lavrijssen B."/>
            <person name="Ohm R.A."/>
            <person name="Hendrickx P.M."/>
            <person name="Scholtmeijer K."/>
            <person name="Baars J.J.P."/>
            <person name="van Peer A."/>
        </authorList>
    </citation>
    <scope>NUCLEOTIDE SEQUENCE [LARGE SCALE GENOMIC DNA]</scope>
    <source>
        <strain evidence="10 11">H119_p4</strain>
    </source>
</reference>
<dbReference type="GO" id="GO:0006744">
    <property type="term" value="P:ubiquinone biosynthetic process"/>
    <property type="evidence" value="ECO:0007669"/>
    <property type="project" value="UniProtKB-UniRule"/>
</dbReference>
<evidence type="ECO:0000313" key="10">
    <source>
        <dbReference type="EMBL" id="KAF7771632.1"/>
    </source>
</evidence>
<dbReference type="UniPathway" id="UPA00232"/>
<keyword evidence="7 8" id="KW-0496">Mitochondrion</keyword>
<dbReference type="Proteomes" id="UP000629468">
    <property type="component" value="Unassembled WGS sequence"/>
</dbReference>
<comment type="similarity">
    <text evidence="3 8">Belongs to the COQ9 family.</text>
</comment>
<dbReference type="GO" id="GO:0005743">
    <property type="term" value="C:mitochondrial inner membrane"/>
    <property type="evidence" value="ECO:0007669"/>
    <property type="project" value="TreeGrafter"/>
</dbReference>
<evidence type="ECO:0000256" key="3">
    <source>
        <dbReference type="ARBA" id="ARBA00010766"/>
    </source>
</evidence>
<dbReference type="GO" id="GO:0008289">
    <property type="term" value="F:lipid binding"/>
    <property type="evidence" value="ECO:0007669"/>
    <property type="project" value="UniProtKB-UniRule"/>
</dbReference>
<proteinExistence type="inferred from homology"/>
<dbReference type="EMBL" id="JABXXO010000008">
    <property type="protein sequence ID" value="KAF7771632.1"/>
    <property type="molecule type" value="Genomic_DNA"/>
</dbReference>
<dbReference type="Pfam" id="PF08511">
    <property type="entry name" value="COQ9"/>
    <property type="match status" value="1"/>
</dbReference>
<accession>A0A8H7KG59</accession>
<comment type="pathway">
    <text evidence="2 8">Cofactor biosynthesis; ubiquinone biosynthesis.</text>
</comment>
<evidence type="ECO:0000256" key="1">
    <source>
        <dbReference type="ARBA" id="ARBA00004173"/>
    </source>
</evidence>
<dbReference type="InterPro" id="IPR013718">
    <property type="entry name" value="COQ9_C"/>
</dbReference>
<evidence type="ECO:0000313" key="11">
    <source>
        <dbReference type="Proteomes" id="UP000629468"/>
    </source>
</evidence>
<feature type="domain" description="COQ9 C-terminal" evidence="9">
    <location>
        <begin position="125"/>
        <end position="188"/>
    </location>
</feature>
<organism evidence="10 11">
    <name type="scientific">Agaricus bisporus var. burnettii</name>
    <dbReference type="NCBI Taxonomy" id="192524"/>
    <lineage>
        <taxon>Eukaryota</taxon>
        <taxon>Fungi</taxon>
        <taxon>Dikarya</taxon>
        <taxon>Basidiomycota</taxon>
        <taxon>Agaricomycotina</taxon>
        <taxon>Agaricomycetes</taxon>
        <taxon>Agaricomycetidae</taxon>
        <taxon>Agaricales</taxon>
        <taxon>Agaricineae</taxon>
        <taxon>Agaricaceae</taxon>
        <taxon>Agaricus</taxon>
    </lineage>
</organism>
<dbReference type="PANTHER" id="PTHR21427">
    <property type="entry name" value="UBIQUINONE BIOSYNTHESIS PROTEIN COQ9, MITOCHONDRIAL"/>
    <property type="match status" value="1"/>
</dbReference>
<keyword evidence="5" id="KW-0809">Transit peptide</keyword>
<comment type="function">
    <text evidence="8">Membrane-associated protein that warps the membrane surface to access and bind aromatic isoprenes with high specificity, including ubiquinone (CoQ) isoprene intermediates and presents them directly to Coq7, therefore facilitating the Coq7-mediated hydroxylase step. Participates in the biosynthesis of coenzyme Q, also named ubiquinone, an essential lipid-soluble electron transporter for aerobic cellular respiration.</text>
</comment>
<evidence type="ECO:0000256" key="7">
    <source>
        <dbReference type="ARBA" id="ARBA00023128"/>
    </source>
</evidence>
<evidence type="ECO:0000256" key="2">
    <source>
        <dbReference type="ARBA" id="ARBA00004749"/>
    </source>
</evidence>
<sequence length="216" mass="23458">MSKLLRAALPLVRSHGFTRDALALSVLHLPPPDTHATPLSDSAISALFGAGLKAEHSLLNFFFDEGIQHMKARAQSQGRQPTVKEMLEERLMFNEPVLDHLSTAFASLASSPLPLQIPMLDPLPGLKHALKIADEACYLSGDTSTELSWYARRASLAAIYTAAELHQITSPQTTLQFLDSLLESSSQLKKSVDEVGLFASYLFKSSKAILKSSGAL</sequence>
<dbReference type="AlphaFoldDB" id="A0A8H7KG59"/>
<dbReference type="InterPro" id="IPR012762">
    <property type="entry name" value="Ubiq_biosynth_COQ9"/>
</dbReference>